<evidence type="ECO:0000313" key="5">
    <source>
        <dbReference type="Proteomes" id="UP001597229"/>
    </source>
</evidence>
<dbReference type="PANTHER" id="PTHR30163">
    <property type="entry name" value="MEMBRANE-BOUND LYTIC MUREIN TRANSGLYCOSYLASE B"/>
    <property type="match status" value="1"/>
</dbReference>
<protein>
    <submittedName>
        <fullName evidence="4">Lytic murein transglycosylase</fullName>
        <ecNumber evidence="4">2.4.-.-</ecNumber>
    </submittedName>
</protein>
<evidence type="ECO:0000256" key="1">
    <source>
        <dbReference type="SAM" id="MobiDB-lite"/>
    </source>
</evidence>
<dbReference type="InterPro" id="IPR023346">
    <property type="entry name" value="Lysozyme-like_dom_sf"/>
</dbReference>
<dbReference type="RefSeq" id="WP_379228487.1">
    <property type="nucleotide sequence ID" value="NZ_JBHTLX010000012.1"/>
</dbReference>
<evidence type="ECO:0000259" key="3">
    <source>
        <dbReference type="Pfam" id="PF13406"/>
    </source>
</evidence>
<sequence>MSRKRLGRLQRAATIIPLALLSAAWTASVAGIGGVSAPTAAADTPGQVTDGTSVPEESIDDPASLSDPASVDGLTDGNEAGIISASTTNAIPAAALAAYQRAETVINSADESCNITWQLIAAIGRVESDHGRVGGNVLNDDGVATPGIYGPALDGKKGTKAISDTDAGVYDKDTQWDRAVGPMQFIPSTWQVVGVDADDDAARNPQDIDDAALAAAVYLCSGDGDLSTVVGQRAAVYRYNHSQAYVDLVLKIMNAYLEGDFTSVPNNSTAAGYIVPEPPSFNTHGTKGNHGGKGGKGGSTGGGTTGGGTGGTTDPGTGGTPGNGGTPGTPGGGTGGTGGTPGLPKPGGGVTIPKTNTPLDPVVEGVDSGVGAVTSNLISGVLGLLAKDEAKDACQKAYPKLTQSVQLLTCMISYGLKTP</sequence>
<feature type="compositionally biased region" description="Gly residues" evidence="1">
    <location>
        <begin position="288"/>
        <end position="350"/>
    </location>
</feature>
<dbReference type="InterPro" id="IPR043426">
    <property type="entry name" value="MltB-like"/>
</dbReference>
<accession>A0ABW3VYV0</accession>
<feature type="region of interest" description="Disordered" evidence="1">
    <location>
        <begin position="38"/>
        <end position="72"/>
    </location>
</feature>
<dbReference type="InterPro" id="IPR031304">
    <property type="entry name" value="SLT_2"/>
</dbReference>
<feature type="chain" id="PRO_5045261237" evidence="2">
    <location>
        <begin position="30"/>
        <end position="419"/>
    </location>
</feature>
<gene>
    <name evidence="4" type="ORF">ACFQ3F_09410</name>
</gene>
<keyword evidence="4" id="KW-0328">Glycosyltransferase</keyword>
<dbReference type="Pfam" id="PF13406">
    <property type="entry name" value="SLT_2"/>
    <property type="match status" value="1"/>
</dbReference>
<dbReference type="Gene3D" id="1.10.530.10">
    <property type="match status" value="1"/>
</dbReference>
<reference evidence="5" key="1">
    <citation type="journal article" date="2019" name="Int. J. Syst. Evol. Microbiol.">
        <title>The Global Catalogue of Microorganisms (GCM) 10K type strain sequencing project: providing services to taxonomists for standard genome sequencing and annotation.</title>
        <authorList>
            <consortium name="The Broad Institute Genomics Platform"/>
            <consortium name="The Broad Institute Genome Sequencing Center for Infectious Disease"/>
            <person name="Wu L."/>
            <person name="Ma J."/>
        </authorList>
    </citation>
    <scope>NUCLEOTIDE SEQUENCE [LARGE SCALE GENOMIC DNA]</scope>
    <source>
        <strain evidence="5">CCUG 52478</strain>
    </source>
</reference>
<keyword evidence="5" id="KW-1185">Reference proteome</keyword>
<dbReference type="EMBL" id="JBHTLX010000012">
    <property type="protein sequence ID" value="MFD1248004.1"/>
    <property type="molecule type" value="Genomic_DNA"/>
</dbReference>
<comment type="caution">
    <text evidence="4">The sequence shown here is derived from an EMBL/GenBank/DDBJ whole genome shotgun (WGS) entry which is preliminary data.</text>
</comment>
<name>A0ABW3VYV0_9ACTN</name>
<proteinExistence type="predicted"/>
<dbReference type="EC" id="2.4.-.-" evidence="4"/>
<dbReference type="SUPFAM" id="SSF53955">
    <property type="entry name" value="Lysozyme-like"/>
    <property type="match status" value="1"/>
</dbReference>
<dbReference type="PANTHER" id="PTHR30163:SF8">
    <property type="entry name" value="LYTIC MUREIN TRANSGLYCOSYLASE"/>
    <property type="match status" value="1"/>
</dbReference>
<feature type="region of interest" description="Disordered" evidence="1">
    <location>
        <begin position="276"/>
        <end position="358"/>
    </location>
</feature>
<feature type="signal peptide" evidence="2">
    <location>
        <begin position="1"/>
        <end position="29"/>
    </location>
</feature>
<dbReference type="GO" id="GO:0016757">
    <property type="term" value="F:glycosyltransferase activity"/>
    <property type="evidence" value="ECO:0007669"/>
    <property type="project" value="UniProtKB-KW"/>
</dbReference>
<keyword evidence="4" id="KW-0808">Transferase</keyword>
<evidence type="ECO:0000256" key="2">
    <source>
        <dbReference type="SAM" id="SignalP"/>
    </source>
</evidence>
<dbReference type="Proteomes" id="UP001597229">
    <property type="component" value="Unassembled WGS sequence"/>
</dbReference>
<keyword evidence="2" id="KW-0732">Signal</keyword>
<feature type="domain" description="Transglycosylase SLT" evidence="3">
    <location>
        <begin position="90"/>
        <end position="219"/>
    </location>
</feature>
<organism evidence="4 5">
    <name type="scientific">Nocardioides ginsengisoli</name>
    <dbReference type="NCBI Taxonomy" id="363868"/>
    <lineage>
        <taxon>Bacteria</taxon>
        <taxon>Bacillati</taxon>
        <taxon>Actinomycetota</taxon>
        <taxon>Actinomycetes</taxon>
        <taxon>Propionibacteriales</taxon>
        <taxon>Nocardioidaceae</taxon>
        <taxon>Nocardioides</taxon>
    </lineage>
</organism>
<evidence type="ECO:0000313" key="4">
    <source>
        <dbReference type="EMBL" id="MFD1248004.1"/>
    </source>
</evidence>